<dbReference type="Proteomes" id="UP000515163">
    <property type="component" value="Unplaced"/>
</dbReference>
<evidence type="ECO:0000313" key="2">
    <source>
        <dbReference type="RefSeq" id="XP_031563989.1"/>
    </source>
</evidence>
<dbReference type="InterPro" id="IPR015943">
    <property type="entry name" value="WD40/YVTN_repeat-like_dom_sf"/>
</dbReference>
<evidence type="ECO:0000313" key="1">
    <source>
        <dbReference type="Proteomes" id="UP000515163"/>
    </source>
</evidence>
<dbReference type="AlphaFoldDB" id="A0A6P8I5X5"/>
<dbReference type="InParanoid" id="A0A6P8I5X5"/>
<dbReference type="InterPro" id="IPR036322">
    <property type="entry name" value="WD40_repeat_dom_sf"/>
</dbReference>
<dbReference type="Gene3D" id="2.130.10.10">
    <property type="entry name" value="YVTN repeat-like/Quinoprotein amine dehydrogenase"/>
    <property type="match status" value="1"/>
</dbReference>
<dbReference type="OrthoDB" id="2123049at2759"/>
<accession>A0A6P8I5X5</accession>
<dbReference type="RefSeq" id="XP_031563989.1">
    <property type="nucleotide sequence ID" value="XM_031708129.1"/>
</dbReference>
<dbReference type="GeneID" id="116299470"/>
<organism evidence="1 2">
    <name type="scientific">Actinia tenebrosa</name>
    <name type="common">Australian red waratah sea anemone</name>
    <dbReference type="NCBI Taxonomy" id="6105"/>
    <lineage>
        <taxon>Eukaryota</taxon>
        <taxon>Metazoa</taxon>
        <taxon>Cnidaria</taxon>
        <taxon>Anthozoa</taxon>
        <taxon>Hexacorallia</taxon>
        <taxon>Actiniaria</taxon>
        <taxon>Actiniidae</taxon>
        <taxon>Actinia</taxon>
    </lineage>
</organism>
<protein>
    <submittedName>
        <fullName evidence="2">Uncharacterized protein LOC116299470</fullName>
    </submittedName>
</protein>
<dbReference type="SUPFAM" id="SSF50978">
    <property type="entry name" value="WD40 repeat-like"/>
    <property type="match status" value="1"/>
</dbReference>
<proteinExistence type="predicted"/>
<sequence>MKDSVQHGGHVQEDSFQMEIVSTHKLNHNFNTLSVGKPFRYPDFCLITGGDDGTIRVYTTIKDLQSQNFQEISKLESKGGPVQCLHLHNVTKFGSTDLIIGDSKGMLTIFSNEQILNRRVLSHGSITALTVDEDFAGNLAIVVGDDEGTVTAVSPYGSLWKLRLQDACKQMHKQLGLSTSVKCMLSVRLPTSSGAPANYLLVADNCKNLFILQNGMVVFKLQVTSVVTAMSPGYFIPIIPQLFSPSQSFGSPWQQSITSSRQPQVAIATEGGSIYILSNFQLQPYASVQLPVTHLATFPGDGHANGTDFLLCAGHFNALMVFQQQELVKKLDTKEWLHSVLCTNINNEKEIVLGMMDNTVMTYKVALPSY</sequence>
<gene>
    <name evidence="2" type="primary">LOC116299470</name>
</gene>
<name>A0A6P8I5X5_ACTTE</name>
<dbReference type="KEGG" id="aten:116299470"/>
<reference evidence="2" key="1">
    <citation type="submission" date="2025-08" db="UniProtKB">
        <authorList>
            <consortium name="RefSeq"/>
        </authorList>
    </citation>
    <scope>IDENTIFICATION</scope>
    <source>
        <tissue evidence="2">Tentacle</tissue>
    </source>
</reference>
<keyword evidence="1" id="KW-1185">Reference proteome</keyword>